<dbReference type="AlphaFoldDB" id="A0A127FDV8"/>
<evidence type="ECO:0000313" key="2">
    <source>
        <dbReference type="Proteomes" id="UP000070250"/>
    </source>
</evidence>
<protein>
    <submittedName>
        <fullName evidence="1">Uncharacterized protein</fullName>
    </submittedName>
</protein>
<evidence type="ECO:0000313" key="1">
    <source>
        <dbReference type="EMBL" id="AMN47905.1"/>
    </source>
</evidence>
<reference evidence="1 2" key="1">
    <citation type="submission" date="2015-06" db="EMBL/GenBank/DDBJ databases">
        <title>A Comprehensive Approach to Explore the Metabolic and Phylogenetic Diversity of Bacterial Steroid Degradation in the Environment: Testosterone as an Example.</title>
        <authorList>
            <person name="Yang F.-C."/>
            <person name="Chen Y.-L."/>
            <person name="Yu C.-P."/>
            <person name="Tang S.-L."/>
            <person name="Wang P.-H."/>
            <person name="Ismail W."/>
            <person name="Wang C.-H."/>
            <person name="Yang C.-Y."/>
            <person name="Chiang Y.-R."/>
        </authorList>
    </citation>
    <scope>NUCLEOTIDE SEQUENCE [LARGE SCALE GENOMIC DNA]</scope>
    <source>
        <strain evidence="1 2">DSM 18526</strain>
    </source>
</reference>
<proteinExistence type="predicted"/>
<dbReference type="EMBL" id="CP011971">
    <property type="protein sequence ID" value="AMN47905.1"/>
    <property type="molecule type" value="Genomic_DNA"/>
</dbReference>
<name>A0A127FDV8_STEDE</name>
<gene>
    <name evidence="1" type="ORF">ACG33_12515</name>
</gene>
<keyword evidence="2" id="KW-1185">Reference proteome</keyword>
<organism evidence="1 2">
    <name type="scientific">Steroidobacter denitrificans</name>
    <dbReference type="NCBI Taxonomy" id="465721"/>
    <lineage>
        <taxon>Bacteria</taxon>
        <taxon>Pseudomonadati</taxon>
        <taxon>Pseudomonadota</taxon>
        <taxon>Gammaproteobacteria</taxon>
        <taxon>Steroidobacterales</taxon>
        <taxon>Steroidobacteraceae</taxon>
        <taxon>Steroidobacter</taxon>
    </lineage>
</organism>
<dbReference type="KEGG" id="sdf:ACG33_12515"/>
<sequence>MGDPVRLKDSGIELRGDVWRLRAGGYLVVRWQDACCSTHCMTALEYDHSRSRADWSRNIIQEDR</sequence>
<dbReference type="STRING" id="465721.ACG33_12515"/>
<accession>A0A127FDV8</accession>
<dbReference type="Proteomes" id="UP000070250">
    <property type="component" value="Chromosome"/>
</dbReference>